<evidence type="ECO:0000313" key="4">
    <source>
        <dbReference type="Proteomes" id="UP001162480"/>
    </source>
</evidence>
<dbReference type="InterPro" id="IPR018544">
    <property type="entry name" value="KICS_2"/>
</dbReference>
<dbReference type="Proteomes" id="UP001162480">
    <property type="component" value="Chromosome 3"/>
</dbReference>
<dbReference type="InterPro" id="IPR038060">
    <property type="entry name" value="C12orf66-like_central_sf"/>
</dbReference>
<reference evidence="3" key="1">
    <citation type="submission" date="2023-08" db="EMBL/GenBank/DDBJ databases">
        <authorList>
            <person name="Alioto T."/>
            <person name="Alioto T."/>
            <person name="Gomez Garrido J."/>
        </authorList>
    </citation>
    <scope>NUCLEOTIDE SEQUENCE</scope>
</reference>
<dbReference type="SMART" id="SM00321">
    <property type="entry name" value="WSC"/>
    <property type="match status" value="1"/>
</dbReference>
<dbReference type="Pfam" id="PF09404">
    <property type="entry name" value="C12orf66_like"/>
    <property type="match status" value="2"/>
</dbReference>
<dbReference type="PANTHER" id="PTHR31581">
    <property type="entry name" value="KICSTOR COMPLEX PROTEIN C12ORF66"/>
    <property type="match status" value="1"/>
</dbReference>
<dbReference type="SUPFAM" id="SSF158548">
    <property type="entry name" value="FLJ32549 domain-like"/>
    <property type="match status" value="1"/>
</dbReference>
<name>A0AA36APW8_OCTVU</name>
<dbReference type="GO" id="GO:0061462">
    <property type="term" value="P:protein localization to lysosome"/>
    <property type="evidence" value="ECO:0007669"/>
    <property type="project" value="TreeGrafter"/>
</dbReference>
<sequence>MRGSGSNSKVQSPVSPKTPSMSLREEKIIEDYFQLLSEFNFDQARELTERERDLTKSNITSHWHMFVNALILLANDEKSYMSLSFLGPKWFSTRHKDTLRNSYQNLIADFRKIYENVQQNEPHVNLDVLLGHLCEHLEHFPMARLRTMDLYEQLTTIGNNRNFNYEDPVMVCTEIVNTFQKCFHHPLLSHLKTSFNYECEIIQHLLTTQIQVSELDYLPALLQLHQAHTKLAQWGTCLPAKELAPVPSVGPVVAKCTVPAADPMAHTASRTKRSAFSVTSSRQNSCLTLFTWLLKYKNLLLSKFSIYFYEIINKNANSPLEMRNLCSKLPEDYYTRITNFEKKADIFVFLIVADTNGLNHCYTNNGYFHPSRSLPKPQGINSFPSIFKYPADRNVHKHWPNILMIINRKKSHDQGSQEKVIWFYDKNAHSTYFITLVEFRISLVVITDGKRNLTVNLASLLLTLQFYLQTIMTQYQVLLATAVYIQYVLVNSEKWKQCTAPQSTNTLRGFINKTMRCYAYFQSISKRMSLYADADYLGCFETFEEKFSFYNIYNSQELTLEDCILKCQSYNILYAGVRNGNQCYCTPNNSHIKQVEEKKCSKECPTDFRFYCGGKKAMQIYRSPVYGTGGFLRKQG</sequence>
<proteinExistence type="predicted"/>
<dbReference type="GO" id="GO:0034198">
    <property type="term" value="P:cellular response to amino acid starvation"/>
    <property type="evidence" value="ECO:0007669"/>
    <property type="project" value="TreeGrafter"/>
</dbReference>
<dbReference type="PANTHER" id="PTHR31581:SF1">
    <property type="entry name" value="KICSTOR SUBUNIT 2"/>
    <property type="match status" value="1"/>
</dbReference>
<accession>A0AA36APW8</accession>
<dbReference type="EMBL" id="OX597816">
    <property type="protein sequence ID" value="CAI9720108.1"/>
    <property type="molecule type" value="Genomic_DNA"/>
</dbReference>
<keyword evidence="4" id="KW-1185">Reference proteome</keyword>
<evidence type="ECO:0000256" key="1">
    <source>
        <dbReference type="SAM" id="MobiDB-lite"/>
    </source>
</evidence>
<feature type="domain" description="WSC" evidence="2">
    <location>
        <begin position="533"/>
        <end position="624"/>
    </location>
</feature>
<dbReference type="Pfam" id="PF01822">
    <property type="entry name" value="WSC"/>
    <property type="match status" value="1"/>
</dbReference>
<dbReference type="GO" id="GO:1904262">
    <property type="term" value="P:negative regulation of TORC1 signaling"/>
    <property type="evidence" value="ECO:0007669"/>
    <property type="project" value="TreeGrafter"/>
</dbReference>
<dbReference type="PROSITE" id="PS51212">
    <property type="entry name" value="WSC"/>
    <property type="match status" value="1"/>
</dbReference>
<dbReference type="InterPro" id="IPR002889">
    <property type="entry name" value="WSC_carb-bd"/>
</dbReference>
<feature type="region of interest" description="Disordered" evidence="1">
    <location>
        <begin position="1"/>
        <end position="21"/>
    </location>
</feature>
<gene>
    <name evidence="3" type="ORF">OCTVUL_1B005052</name>
</gene>
<organism evidence="3 4">
    <name type="scientific">Octopus vulgaris</name>
    <name type="common">Common octopus</name>
    <dbReference type="NCBI Taxonomy" id="6645"/>
    <lineage>
        <taxon>Eukaryota</taxon>
        <taxon>Metazoa</taxon>
        <taxon>Spiralia</taxon>
        <taxon>Lophotrochozoa</taxon>
        <taxon>Mollusca</taxon>
        <taxon>Cephalopoda</taxon>
        <taxon>Coleoidea</taxon>
        <taxon>Octopodiformes</taxon>
        <taxon>Octopoda</taxon>
        <taxon>Incirrata</taxon>
        <taxon>Octopodidae</taxon>
        <taxon>Octopus</taxon>
    </lineage>
</organism>
<evidence type="ECO:0000259" key="2">
    <source>
        <dbReference type="PROSITE" id="PS51212"/>
    </source>
</evidence>
<evidence type="ECO:0000313" key="3">
    <source>
        <dbReference type="EMBL" id="CAI9720108.1"/>
    </source>
</evidence>
<dbReference type="GO" id="GO:0042149">
    <property type="term" value="P:cellular response to glucose starvation"/>
    <property type="evidence" value="ECO:0007669"/>
    <property type="project" value="TreeGrafter"/>
</dbReference>
<dbReference type="Gene3D" id="1.10.3450.30">
    <property type="match status" value="1"/>
</dbReference>
<dbReference type="AlphaFoldDB" id="A0AA36APW8"/>
<protein>
    <recommendedName>
        <fullName evidence="2">WSC domain-containing protein</fullName>
    </recommendedName>
</protein>
<dbReference type="SUPFAM" id="SSF160651">
    <property type="entry name" value="FLJ32549 C-terminal domain-like"/>
    <property type="match status" value="1"/>
</dbReference>